<keyword evidence="7" id="KW-0687">Ribonucleoprotein</keyword>
<gene>
    <name evidence="6" type="primary">prmA</name>
    <name evidence="7" type="ORF">SAE02_36650</name>
</gene>
<evidence type="ECO:0000256" key="3">
    <source>
        <dbReference type="ARBA" id="ARBA00022603"/>
    </source>
</evidence>
<keyword evidence="4 6" id="KW-0808">Transferase</keyword>
<dbReference type="InterPro" id="IPR050078">
    <property type="entry name" value="Ribosomal_L11_MeTrfase_PrmA"/>
</dbReference>
<comment type="function">
    <text evidence="6">Methylates ribosomal protein L11.</text>
</comment>
<dbReference type="Gene3D" id="3.40.50.150">
    <property type="entry name" value="Vaccinia Virus protein VP39"/>
    <property type="match status" value="1"/>
</dbReference>
<name>A0A512DSS9_9PROT</name>
<dbReference type="AlphaFoldDB" id="A0A512DSS9"/>
<proteinExistence type="inferred from homology"/>
<dbReference type="EMBL" id="BJYZ01000017">
    <property type="protein sequence ID" value="GEO39517.1"/>
    <property type="molecule type" value="Genomic_DNA"/>
</dbReference>
<comment type="subcellular location">
    <subcellularLocation>
        <location evidence="6">Cytoplasm</location>
    </subcellularLocation>
</comment>
<dbReference type="Pfam" id="PF06325">
    <property type="entry name" value="PrmA"/>
    <property type="match status" value="1"/>
</dbReference>
<dbReference type="GO" id="GO:0032259">
    <property type="term" value="P:methylation"/>
    <property type="evidence" value="ECO:0007669"/>
    <property type="project" value="UniProtKB-KW"/>
</dbReference>
<dbReference type="GO" id="GO:0005840">
    <property type="term" value="C:ribosome"/>
    <property type="evidence" value="ECO:0007669"/>
    <property type="project" value="UniProtKB-KW"/>
</dbReference>
<dbReference type="OrthoDB" id="9785995at2"/>
<evidence type="ECO:0000256" key="6">
    <source>
        <dbReference type="HAMAP-Rule" id="MF_00735"/>
    </source>
</evidence>
<reference evidence="7 8" key="1">
    <citation type="submission" date="2019-07" db="EMBL/GenBank/DDBJ databases">
        <title>Whole genome shotgun sequence of Skermanella aerolata NBRC 106429.</title>
        <authorList>
            <person name="Hosoyama A."/>
            <person name="Uohara A."/>
            <person name="Ohji S."/>
            <person name="Ichikawa N."/>
        </authorList>
    </citation>
    <scope>NUCLEOTIDE SEQUENCE [LARGE SCALE GENOMIC DNA]</scope>
    <source>
        <strain evidence="7 8">NBRC 106429</strain>
    </source>
</reference>
<dbReference type="PANTHER" id="PTHR43648:SF1">
    <property type="entry name" value="ELECTRON TRANSFER FLAVOPROTEIN BETA SUBUNIT LYSINE METHYLTRANSFERASE"/>
    <property type="match status" value="1"/>
</dbReference>
<feature type="binding site" evidence="6">
    <location>
        <position position="160"/>
    </location>
    <ligand>
        <name>S-adenosyl-L-methionine</name>
        <dbReference type="ChEBI" id="CHEBI:59789"/>
    </ligand>
</feature>
<dbReference type="EC" id="2.1.1.-" evidence="6"/>
<dbReference type="SUPFAM" id="SSF53335">
    <property type="entry name" value="S-adenosyl-L-methionine-dependent methyltransferases"/>
    <property type="match status" value="1"/>
</dbReference>
<dbReference type="Proteomes" id="UP000321523">
    <property type="component" value="Unassembled WGS sequence"/>
</dbReference>
<evidence type="ECO:0000256" key="5">
    <source>
        <dbReference type="ARBA" id="ARBA00022691"/>
    </source>
</evidence>
<dbReference type="InterPro" id="IPR004498">
    <property type="entry name" value="Ribosomal_PrmA_MeTrfase"/>
</dbReference>
<feature type="binding site" evidence="6">
    <location>
        <position position="137"/>
    </location>
    <ligand>
        <name>S-adenosyl-L-methionine</name>
        <dbReference type="ChEBI" id="CHEBI:59789"/>
    </ligand>
</feature>
<comment type="similarity">
    <text evidence="1 6">Belongs to the methyltransferase superfamily. PrmA family.</text>
</comment>
<dbReference type="RefSeq" id="WP_044427769.1">
    <property type="nucleotide sequence ID" value="NZ_BJYZ01000017.1"/>
</dbReference>
<keyword evidence="3 6" id="KW-0489">Methyltransferase</keyword>
<organism evidence="7 8">
    <name type="scientific">Skermanella aerolata</name>
    <dbReference type="NCBI Taxonomy" id="393310"/>
    <lineage>
        <taxon>Bacteria</taxon>
        <taxon>Pseudomonadati</taxon>
        <taxon>Pseudomonadota</taxon>
        <taxon>Alphaproteobacteria</taxon>
        <taxon>Rhodospirillales</taxon>
        <taxon>Azospirillaceae</taxon>
        <taxon>Skermanella</taxon>
    </lineage>
</organism>
<dbReference type="GO" id="GO:0005737">
    <property type="term" value="C:cytoplasm"/>
    <property type="evidence" value="ECO:0007669"/>
    <property type="project" value="UniProtKB-SubCell"/>
</dbReference>
<dbReference type="InterPro" id="IPR029063">
    <property type="entry name" value="SAM-dependent_MTases_sf"/>
</dbReference>
<keyword evidence="8" id="KW-1185">Reference proteome</keyword>
<comment type="caution">
    <text evidence="7">The sequence shown here is derived from an EMBL/GenBank/DDBJ whole genome shotgun (WGS) entry which is preliminary data.</text>
</comment>
<keyword evidence="2 6" id="KW-0963">Cytoplasm</keyword>
<feature type="binding site" evidence="6">
    <location>
        <position position="182"/>
    </location>
    <ligand>
        <name>S-adenosyl-L-methionine</name>
        <dbReference type="ChEBI" id="CHEBI:59789"/>
    </ligand>
</feature>
<dbReference type="GO" id="GO:0008276">
    <property type="term" value="F:protein methyltransferase activity"/>
    <property type="evidence" value="ECO:0007669"/>
    <property type="project" value="UniProtKB-UniRule"/>
</dbReference>
<comment type="catalytic activity">
    <reaction evidence="6">
        <text>L-lysyl-[protein] + 3 S-adenosyl-L-methionine = N(6),N(6),N(6)-trimethyl-L-lysyl-[protein] + 3 S-adenosyl-L-homocysteine + 3 H(+)</text>
        <dbReference type="Rhea" id="RHEA:54192"/>
        <dbReference type="Rhea" id="RHEA-COMP:9752"/>
        <dbReference type="Rhea" id="RHEA-COMP:13826"/>
        <dbReference type="ChEBI" id="CHEBI:15378"/>
        <dbReference type="ChEBI" id="CHEBI:29969"/>
        <dbReference type="ChEBI" id="CHEBI:57856"/>
        <dbReference type="ChEBI" id="CHEBI:59789"/>
        <dbReference type="ChEBI" id="CHEBI:61961"/>
    </reaction>
</comment>
<keyword evidence="7" id="KW-0689">Ribosomal protein</keyword>
<feature type="binding site" evidence="6">
    <location>
        <position position="229"/>
    </location>
    <ligand>
        <name>S-adenosyl-L-methionine</name>
        <dbReference type="ChEBI" id="CHEBI:59789"/>
    </ligand>
</feature>
<evidence type="ECO:0000313" key="8">
    <source>
        <dbReference type="Proteomes" id="UP000321523"/>
    </source>
</evidence>
<dbReference type="HAMAP" id="MF_00735">
    <property type="entry name" value="Methyltr_PrmA"/>
    <property type="match status" value="1"/>
</dbReference>
<dbReference type="CDD" id="cd02440">
    <property type="entry name" value="AdoMet_MTases"/>
    <property type="match status" value="1"/>
</dbReference>
<accession>A0A512DSS9</accession>
<evidence type="ECO:0000313" key="7">
    <source>
        <dbReference type="EMBL" id="GEO39517.1"/>
    </source>
</evidence>
<sequence>MSSIPDLWRIALIVPEALVEFFSDAVADHVVSVSTFEIEEGGNWLVEAISHGEPDRAWLTSRVAVLAEAVGIAEPEITFEPVPKLDWLTKSYQSFPPIRAGRCFIHGSHFEGKVPASSIGLLVDAATAFGSGEHATTFGCLVALDRLSKRFPVRRALDMGCGSGILALAIAKLWHAPVVASDIDAESVRVARLNARRNKVAGLVHAVGGVGYKVAAVRRGRPYDLIASNILARPLARMAPDLRKALRPGGYVVLSGLLDRHENWVLAAHRAQGLRLVGRIPVGEWRTLVLRG</sequence>
<dbReference type="PANTHER" id="PTHR43648">
    <property type="entry name" value="ELECTRON TRANSFER FLAVOPROTEIN BETA SUBUNIT LYSINE METHYLTRANSFERASE"/>
    <property type="match status" value="1"/>
</dbReference>
<protein>
    <recommendedName>
        <fullName evidence="6">Ribosomal protein L11 methyltransferase</fullName>
        <shortName evidence="6">L11 Mtase</shortName>
        <ecNumber evidence="6">2.1.1.-</ecNumber>
    </recommendedName>
</protein>
<evidence type="ECO:0000256" key="2">
    <source>
        <dbReference type="ARBA" id="ARBA00022490"/>
    </source>
</evidence>
<evidence type="ECO:0000256" key="1">
    <source>
        <dbReference type="ARBA" id="ARBA00009741"/>
    </source>
</evidence>
<keyword evidence="5 6" id="KW-0949">S-adenosyl-L-methionine</keyword>
<evidence type="ECO:0000256" key="4">
    <source>
        <dbReference type="ARBA" id="ARBA00022679"/>
    </source>
</evidence>